<protein>
    <submittedName>
        <fullName evidence="1">Uncharacterized protein</fullName>
    </submittedName>
</protein>
<proteinExistence type="predicted"/>
<dbReference type="RefSeq" id="WP_378140972.1">
    <property type="nucleotide sequence ID" value="NZ_JBHSEF010000013.1"/>
</dbReference>
<sequence length="199" mass="23135">MINVRINGHSNDKLQFKTKSDLQSYLKELEKENLITNLIYINGQSVETNIGQYIKDHFDEINLLEITLRKKTEFNKELVTSLLEYLENAIPQLDSLSDAFYLTPSKADWTRLADLIEAFDYILKALNSISISNNSYFENWDNEIESIRRILNELAVSLEHKDKVLLADIIIFEVKDSFVQLVTKLKNHVIFEGNSDEFN</sequence>
<comment type="caution">
    <text evidence="1">The sequence shown here is derived from an EMBL/GenBank/DDBJ whole genome shotgun (WGS) entry which is preliminary data.</text>
</comment>
<dbReference type="Proteomes" id="UP001595733">
    <property type="component" value="Unassembled WGS sequence"/>
</dbReference>
<gene>
    <name evidence="1" type="ORF">ACFO0S_06370</name>
</gene>
<evidence type="ECO:0000313" key="1">
    <source>
        <dbReference type="EMBL" id="MFC4354690.1"/>
    </source>
</evidence>
<keyword evidence="2" id="KW-1185">Reference proteome</keyword>
<dbReference type="EMBL" id="JBHSEF010000013">
    <property type="protein sequence ID" value="MFC4354690.1"/>
    <property type="molecule type" value="Genomic_DNA"/>
</dbReference>
<organism evidence="1 2">
    <name type="scientific">Chryseomicrobium palamuruense</name>
    <dbReference type="NCBI Taxonomy" id="682973"/>
    <lineage>
        <taxon>Bacteria</taxon>
        <taxon>Bacillati</taxon>
        <taxon>Bacillota</taxon>
        <taxon>Bacilli</taxon>
        <taxon>Bacillales</taxon>
        <taxon>Caryophanaceae</taxon>
        <taxon>Chryseomicrobium</taxon>
    </lineage>
</organism>
<evidence type="ECO:0000313" key="2">
    <source>
        <dbReference type="Proteomes" id="UP001595733"/>
    </source>
</evidence>
<name>A0ABV8UUU2_9BACL</name>
<accession>A0ABV8UUU2</accession>
<reference evidence="2" key="1">
    <citation type="journal article" date="2019" name="Int. J. Syst. Evol. Microbiol.">
        <title>The Global Catalogue of Microorganisms (GCM) 10K type strain sequencing project: providing services to taxonomists for standard genome sequencing and annotation.</title>
        <authorList>
            <consortium name="The Broad Institute Genomics Platform"/>
            <consortium name="The Broad Institute Genome Sequencing Center for Infectious Disease"/>
            <person name="Wu L."/>
            <person name="Ma J."/>
        </authorList>
    </citation>
    <scope>NUCLEOTIDE SEQUENCE [LARGE SCALE GENOMIC DNA]</scope>
    <source>
        <strain evidence="2">CCUG 50353</strain>
    </source>
</reference>